<dbReference type="Proteomes" id="UP000198752">
    <property type="component" value="Unassembled WGS sequence"/>
</dbReference>
<dbReference type="SUPFAM" id="SSF52283">
    <property type="entry name" value="Formate/glycerate dehydrogenase catalytic domain-like"/>
    <property type="match status" value="1"/>
</dbReference>
<dbReference type="Pfam" id="PF02826">
    <property type="entry name" value="2-Hacid_dh_C"/>
    <property type="match status" value="1"/>
</dbReference>
<dbReference type="RefSeq" id="WP_093674505.1">
    <property type="nucleotide sequence ID" value="NZ_FOOY01000027.1"/>
</dbReference>
<dbReference type="OrthoDB" id="9805416at2"/>
<accession>A0A1I2VG63</accession>
<dbReference type="AlphaFoldDB" id="A0A1I2VG63"/>
<sequence>MKKIVFGFDDEFYLPQAELKQLKENYMNQFQFVELMNDTIPEGVSIEDAVAFIGGPSSELLQKMPHLRWLQLPSAGANHFARHPDLANDVILTNSSGVFGVLGAEHTIAMVLALTRELPLYVRQTERHLWKLSDHCLQIDGSTVAIIGYGDIGSEIAHRLKAFGARILAVKRTAGKVPKDADAVFDLSKFTDVLNASDFVINVLPLTKETEQLFNAAHFNSMKKGTIFINVGRGGTVDENALIEAVESGRVGGAALDVTAQEPLPKESRLWELPNVLITSHSLGAGPGKYKKRTDLIRRNLKKFSNGQQLENSVDRSIGY</sequence>
<evidence type="ECO:0000313" key="5">
    <source>
        <dbReference type="Proteomes" id="UP000198752"/>
    </source>
</evidence>
<evidence type="ECO:0000259" key="3">
    <source>
        <dbReference type="Pfam" id="PF02826"/>
    </source>
</evidence>
<dbReference type="CDD" id="cd05300">
    <property type="entry name" value="2-Hacid_dh_1"/>
    <property type="match status" value="1"/>
</dbReference>
<dbReference type="InterPro" id="IPR036291">
    <property type="entry name" value="NAD(P)-bd_dom_sf"/>
</dbReference>
<dbReference type="SUPFAM" id="SSF51735">
    <property type="entry name" value="NAD(P)-binding Rossmann-fold domains"/>
    <property type="match status" value="1"/>
</dbReference>
<organism evidence="4 5">
    <name type="scientific">Sporolactobacillus nakayamae</name>
    <dbReference type="NCBI Taxonomy" id="269670"/>
    <lineage>
        <taxon>Bacteria</taxon>
        <taxon>Bacillati</taxon>
        <taxon>Bacillota</taxon>
        <taxon>Bacilli</taxon>
        <taxon>Bacillales</taxon>
        <taxon>Sporolactobacillaceae</taxon>
        <taxon>Sporolactobacillus</taxon>
    </lineage>
</organism>
<feature type="domain" description="D-isomer specific 2-hydroxyacid dehydrogenase NAD-binding" evidence="3">
    <location>
        <begin position="108"/>
        <end position="281"/>
    </location>
</feature>
<gene>
    <name evidence="4" type="ORF">SAMN02982927_03080</name>
</gene>
<evidence type="ECO:0000256" key="2">
    <source>
        <dbReference type="ARBA" id="ARBA00023027"/>
    </source>
</evidence>
<protein>
    <submittedName>
        <fullName evidence="4">Phosphoglycerate dehydrogenase</fullName>
    </submittedName>
</protein>
<keyword evidence="2" id="KW-0520">NAD</keyword>
<evidence type="ECO:0000256" key="1">
    <source>
        <dbReference type="ARBA" id="ARBA00023002"/>
    </source>
</evidence>
<dbReference type="Gene3D" id="3.40.50.720">
    <property type="entry name" value="NAD(P)-binding Rossmann-like Domain"/>
    <property type="match status" value="2"/>
</dbReference>
<dbReference type="InterPro" id="IPR006140">
    <property type="entry name" value="D-isomer_DH_NAD-bd"/>
</dbReference>
<dbReference type="STRING" id="269670.SAMN02982927_03080"/>
<reference evidence="5" key="1">
    <citation type="submission" date="2016-10" db="EMBL/GenBank/DDBJ databases">
        <authorList>
            <person name="Varghese N."/>
            <person name="Submissions S."/>
        </authorList>
    </citation>
    <scope>NUCLEOTIDE SEQUENCE [LARGE SCALE GENOMIC DNA]</scope>
    <source>
        <strain evidence="5">ATCC 700379</strain>
    </source>
</reference>
<keyword evidence="1" id="KW-0560">Oxidoreductase</keyword>
<keyword evidence="5" id="KW-1185">Reference proteome</keyword>
<dbReference type="PANTHER" id="PTHR43333">
    <property type="entry name" value="2-HACID_DH_C DOMAIN-CONTAINING PROTEIN"/>
    <property type="match status" value="1"/>
</dbReference>
<proteinExistence type="predicted"/>
<name>A0A1I2VG63_9BACL</name>
<evidence type="ECO:0000313" key="4">
    <source>
        <dbReference type="EMBL" id="SFG88314.1"/>
    </source>
</evidence>
<dbReference type="EMBL" id="FOOY01000027">
    <property type="protein sequence ID" value="SFG88314.1"/>
    <property type="molecule type" value="Genomic_DNA"/>
</dbReference>
<dbReference type="GO" id="GO:0016491">
    <property type="term" value="F:oxidoreductase activity"/>
    <property type="evidence" value="ECO:0007669"/>
    <property type="project" value="UniProtKB-KW"/>
</dbReference>
<dbReference type="GO" id="GO:0051287">
    <property type="term" value="F:NAD binding"/>
    <property type="evidence" value="ECO:0007669"/>
    <property type="project" value="InterPro"/>
</dbReference>
<dbReference type="PANTHER" id="PTHR43333:SF1">
    <property type="entry name" value="D-ISOMER SPECIFIC 2-HYDROXYACID DEHYDROGENASE NAD-BINDING DOMAIN-CONTAINING PROTEIN"/>
    <property type="match status" value="1"/>
</dbReference>